<dbReference type="Pfam" id="PF00154">
    <property type="entry name" value="RecA_N"/>
    <property type="match status" value="1"/>
</dbReference>
<dbReference type="EMBL" id="JBAMMX010000003">
    <property type="protein sequence ID" value="KAK6945241.1"/>
    <property type="molecule type" value="Genomic_DNA"/>
</dbReference>
<dbReference type="PANTHER" id="PTHR45900:SF4">
    <property type="entry name" value="DNA REPAIR PROTEIN RECA HOMOLOG 2, MITOCHONDRIAL"/>
    <property type="match status" value="1"/>
</dbReference>
<dbReference type="PRINTS" id="PR00142">
    <property type="entry name" value="RECA"/>
</dbReference>
<dbReference type="PANTHER" id="PTHR45900">
    <property type="entry name" value="RECA"/>
    <property type="match status" value="1"/>
</dbReference>
<dbReference type="Proteomes" id="UP001370490">
    <property type="component" value="Unassembled WGS sequence"/>
</dbReference>
<evidence type="ECO:0000256" key="2">
    <source>
        <dbReference type="ARBA" id="ARBA00022741"/>
    </source>
</evidence>
<dbReference type="AlphaFoldDB" id="A0AAN8ZPE2"/>
<proteinExistence type="inferred from homology"/>
<dbReference type="InterPro" id="IPR049428">
    <property type="entry name" value="RecA-like_N"/>
</dbReference>
<sequence>MVGDLQLLIELPRNKVGPCILEATAGYHARLDAKNAMDPLLATSIGVNTDKLLIAPSDSAENLVNMVDTLTKSGSVDVMVANSVLRCASTL</sequence>
<organism evidence="6 7">
    <name type="scientific">Dillenia turbinata</name>
    <dbReference type="NCBI Taxonomy" id="194707"/>
    <lineage>
        <taxon>Eukaryota</taxon>
        <taxon>Viridiplantae</taxon>
        <taxon>Streptophyta</taxon>
        <taxon>Embryophyta</taxon>
        <taxon>Tracheophyta</taxon>
        <taxon>Spermatophyta</taxon>
        <taxon>Magnoliopsida</taxon>
        <taxon>eudicotyledons</taxon>
        <taxon>Gunneridae</taxon>
        <taxon>Pentapetalae</taxon>
        <taxon>Dilleniales</taxon>
        <taxon>Dilleniaceae</taxon>
        <taxon>Dillenia</taxon>
    </lineage>
</organism>
<dbReference type="GO" id="GO:0006310">
    <property type="term" value="P:DNA recombination"/>
    <property type="evidence" value="ECO:0007669"/>
    <property type="project" value="UniProtKB-KW"/>
</dbReference>
<evidence type="ECO:0000313" key="6">
    <source>
        <dbReference type="EMBL" id="KAK6945241.1"/>
    </source>
</evidence>
<keyword evidence="4" id="KW-0233">DNA recombination</keyword>
<keyword evidence="3" id="KW-0067">ATP-binding</keyword>
<protein>
    <submittedName>
        <fullName evidence="6">DNA recombination and repair protein RecA</fullName>
    </submittedName>
</protein>
<evidence type="ECO:0000259" key="5">
    <source>
        <dbReference type="Pfam" id="PF00154"/>
    </source>
</evidence>
<feature type="domain" description="RecA-like N-terminal" evidence="5">
    <location>
        <begin position="24"/>
        <end position="84"/>
    </location>
</feature>
<evidence type="ECO:0000256" key="3">
    <source>
        <dbReference type="ARBA" id="ARBA00022840"/>
    </source>
</evidence>
<reference evidence="6 7" key="1">
    <citation type="submission" date="2023-12" db="EMBL/GenBank/DDBJ databases">
        <title>A high-quality genome assembly for Dillenia turbinata (Dilleniales).</title>
        <authorList>
            <person name="Chanderbali A."/>
        </authorList>
    </citation>
    <scope>NUCLEOTIDE SEQUENCE [LARGE SCALE GENOMIC DNA]</scope>
    <source>
        <strain evidence="6">LSX21</strain>
        <tissue evidence="6">Leaf</tissue>
    </source>
</reference>
<comment type="caution">
    <text evidence="6">The sequence shown here is derived from an EMBL/GenBank/DDBJ whole genome shotgun (WGS) entry which is preliminary data.</text>
</comment>
<dbReference type="Gene3D" id="3.40.50.300">
    <property type="entry name" value="P-loop containing nucleotide triphosphate hydrolases"/>
    <property type="match status" value="1"/>
</dbReference>
<dbReference type="GO" id="GO:0006281">
    <property type="term" value="P:DNA repair"/>
    <property type="evidence" value="ECO:0007669"/>
    <property type="project" value="InterPro"/>
</dbReference>
<dbReference type="GO" id="GO:0005524">
    <property type="term" value="F:ATP binding"/>
    <property type="evidence" value="ECO:0007669"/>
    <property type="project" value="UniProtKB-KW"/>
</dbReference>
<evidence type="ECO:0000256" key="1">
    <source>
        <dbReference type="ARBA" id="ARBA00009391"/>
    </source>
</evidence>
<keyword evidence="2" id="KW-0547">Nucleotide-binding</keyword>
<name>A0AAN8ZPE2_9MAGN</name>
<comment type="similarity">
    <text evidence="1">Belongs to the RecA family.</text>
</comment>
<gene>
    <name evidence="6" type="ORF">RJ641_026343</name>
</gene>
<evidence type="ECO:0000256" key="4">
    <source>
        <dbReference type="ARBA" id="ARBA00023172"/>
    </source>
</evidence>
<dbReference type="InterPro" id="IPR027417">
    <property type="entry name" value="P-loop_NTPase"/>
</dbReference>
<keyword evidence="7" id="KW-1185">Reference proteome</keyword>
<dbReference type="InterPro" id="IPR013765">
    <property type="entry name" value="DNA_recomb/repair_RecA"/>
</dbReference>
<accession>A0AAN8ZPE2</accession>
<dbReference type="GO" id="GO:0003697">
    <property type="term" value="F:single-stranded DNA binding"/>
    <property type="evidence" value="ECO:0007669"/>
    <property type="project" value="InterPro"/>
</dbReference>
<evidence type="ECO:0000313" key="7">
    <source>
        <dbReference type="Proteomes" id="UP001370490"/>
    </source>
</evidence>